<gene>
    <name evidence="1" type="ORF">S01H4_53795</name>
</gene>
<feature type="non-terminal residue" evidence="1">
    <location>
        <position position="1"/>
    </location>
</feature>
<sequence length="107" mass="11634">LLDAGKVIIDDQVAEVVQHYIATARSVGGEVVWPDPAQVPGNDIVRLHAVRIFQDGIDGPTADVDISKEVLIQIKYWCLQEGAPLYSSIWLRTGMGTDMLASGKSDE</sequence>
<comment type="caution">
    <text evidence="1">The sequence shown here is derived from an EMBL/GenBank/DDBJ whole genome shotgun (WGS) entry which is preliminary data.</text>
</comment>
<proteinExistence type="predicted"/>
<protein>
    <submittedName>
        <fullName evidence="1">Uncharacterized protein</fullName>
    </submittedName>
</protein>
<evidence type="ECO:0000313" key="1">
    <source>
        <dbReference type="EMBL" id="GAH08377.1"/>
    </source>
</evidence>
<dbReference type="EMBL" id="BART01030888">
    <property type="protein sequence ID" value="GAH08377.1"/>
    <property type="molecule type" value="Genomic_DNA"/>
</dbReference>
<name>X1CKX0_9ZZZZ</name>
<organism evidence="1">
    <name type="scientific">marine sediment metagenome</name>
    <dbReference type="NCBI Taxonomy" id="412755"/>
    <lineage>
        <taxon>unclassified sequences</taxon>
        <taxon>metagenomes</taxon>
        <taxon>ecological metagenomes</taxon>
    </lineage>
</organism>
<dbReference type="AlphaFoldDB" id="X1CKX0"/>
<reference evidence="1" key="1">
    <citation type="journal article" date="2014" name="Front. Microbiol.">
        <title>High frequency of phylogenetically diverse reductive dehalogenase-homologous genes in deep subseafloor sedimentary metagenomes.</title>
        <authorList>
            <person name="Kawai M."/>
            <person name="Futagami T."/>
            <person name="Toyoda A."/>
            <person name="Takaki Y."/>
            <person name="Nishi S."/>
            <person name="Hori S."/>
            <person name="Arai W."/>
            <person name="Tsubouchi T."/>
            <person name="Morono Y."/>
            <person name="Uchiyama I."/>
            <person name="Ito T."/>
            <person name="Fujiyama A."/>
            <person name="Inagaki F."/>
            <person name="Takami H."/>
        </authorList>
    </citation>
    <scope>NUCLEOTIDE SEQUENCE</scope>
    <source>
        <strain evidence="1">Expedition CK06-06</strain>
    </source>
</reference>
<accession>X1CKX0</accession>